<keyword evidence="5" id="KW-0472">Membrane</keyword>
<proteinExistence type="predicted"/>
<keyword evidence="3" id="KW-0732">Signal</keyword>
<keyword evidence="2" id="KW-0812">Transmembrane</keyword>
<evidence type="ECO:0000256" key="3">
    <source>
        <dbReference type="ARBA" id="ARBA00022729"/>
    </source>
</evidence>
<evidence type="ECO:0000313" key="7">
    <source>
        <dbReference type="EMBL" id="KAL3720919.1"/>
    </source>
</evidence>
<evidence type="ECO:0000256" key="4">
    <source>
        <dbReference type="ARBA" id="ARBA00022989"/>
    </source>
</evidence>
<organism evidence="7 8">
    <name type="scientific">Eucalyptus globulus</name>
    <name type="common">Tasmanian blue gum</name>
    <dbReference type="NCBI Taxonomy" id="34317"/>
    <lineage>
        <taxon>Eukaryota</taxon>
        <taxon>Viridiplantae</taxon>
        <taxon>Streptophyta</taxon>
        <taxon>Embryophyta</taxon>
        <taxon>Tracheophyta</taxon>
        <taxon>Spermatophyta</taxon>
        <taxon>Magnoliopsida</taxon>
        <taxon>eudicotyledons</taxon>
        <taxon>Gunneridae</taxon>
        <taxon>Pentapetalae</taxon>
        <taxon>rosids</taxon>
        <taxon>malvids</taxon>
        <taxon>Myrtales</taxon>
        <taxon>Myrtaceae</taxon>
        <taxon>Myrtoideae</taxon>
        <taxon>Eucalypteae</taxon>
        <taxon>Eucalyptus</taxon>
    </lineage>
</organism>
<comment type="caution">
    <text evidence="7">The sequence shown here is derived from an EMBL/GenBank/DDBJ whole genome shotgun (WGS) entry which is preliminary data.</text>
</comment>
<dbReference type="AlphaFoldDB" id="A0ABD3J3S8"/>
<gene>
    <name evidence="7" type="ORF">ACJRO7_005688</name>
</gene>
<name>A0ABD3J3S8_EUCGL</name>
<dbReference type="PANTHER" id="PTHR45631">
    <property type="entry name" value="OS07G0107800 PROTEIN-RELATED"/>
    <property type="match status" value="1"/>
</dbReference>
<reference evidence="7 8" key="1">
    <citation type="submission" date="2024-11" db="EMBL/GenBank/DDBJ databases">
        <title>Chromosome-level genome assembly of Eucalyptus globulus Labill. provides insights into its genome evolution.</title>
        <authorList>
            <person name="Li X."/>
        </authorList>
    </citation>
    <scope>NUCLEOTIDE SEQUENCE [LARGE SCALE GENOMIC DNA]</scope>
    <source>
        <strain evidence="7">CL2024</strain>
        <tissue evidence="7">Fresh tender leaves</tissue>
    </source>
</reference>
<sequence>MRNCYTLKPDRGKNSLYLIRATFWYGNYDGKNEVPMFDLYIDVNYWTTIGDTDNMAEEIIYVSQADYIQVCVVNRGSGIPFISALELRVLNNSVYETGSGFLRKIWLRDMGTSSGLYTR</sequence>
<evidence type="ECO:0000256" key="1">
    <source>
        <dbReference type="ARBA" id="ARBA00004167"/>
    </source>
</evidence>
<keyword evidence="4" id="KW-1133">Transmembrane helix</keyword>
<dbReference type="GO" id="GO:0016020">
    <property type="term" value="C:membrane"/>
    <property type="evidence" value="ECO:0007669"/>
    <property type="project" value="UniProtKB-SubCell"/>
</dbReference>
<dbReference type="Pfam" id="PF12819">
    <property type="entry name" value="Malectin_like"/>
    <property type="match status" value="1"/>
</dbReference>
<evidence type="ECO:0000256" key="2">
    <source>
        <dbReference type="ARBA" id="ARBA00022692"/>
    </source>
</evidence>
<evidence type="ECO:0000313" key="8">
    <source>
        <dbReference type="Proteomes" id="UP001634007"/>
    </source>
</evidence>
<evidence type="ECO:0000259" key="6">
    <source>
        <dbReference type="Pfam" id="PF12819"/>
    </source>
</evidence>
<feature type="domain" description="Malectin-like" evidence="6">
    <location>
        <begin position="2"/>
        <end position="112"/>
    </location>
</feature>
<dbReference type="InterPro" id="IPR024788">
    <property type="entry name" value="Malectin-like_Carb-bd_dom"/>
</dbReference>
<comment type="subcellular location">
    <subcellularLocation>
        <location evidence="1">Membrane</location>
        <topology evidence="1">Single-pass membrane protein</topology>
    </subcellularLocation>
</comment>
<keyword evidence="8" id="KW-1185">Reference proteome</keyword>
<dbReference type="Proteomes" id="UP001634007">
    <property type="component" value="Unassembled WGS sequence"/>
</dbReference>
<evidence type="ECO:0000256" key="5">
    <source>
        <dbReference type="ARBA" id="ARBA00023136"/>
    </source>
</evidence>
<accession>A0ABD3J3S8</accession>
<dbReference type="EMBL" id="JBJKBG010000010">
    <property type="protein sequence ID" value="KAL3720919.1"/>
    <property type="molecule type" value="Genomic_DNA"/>
</dbReference>
<protein>
    <recommendedName>
        <fullName evidence="6">Malectin-like domain-containing protein</fullName>
    </recommendedName>
</protein>
<dbReference type="PANTHER" id="PTHR45631:SF162">
    <property type="entry name" value="PROTEIN KINASE DOMAIN-CONTAINING PROTEIN"/>
    <property type="match status" value="1"/>
</dbReference>